<comment type="caution">
    <text evidence="10">The sequence shown here is derived from an EMBL/GenBank/DDBJ whole genome shotgun (WGS) entry which is preliminary data.</text>
</comment>
<protein>
    <recommendedName>
        <fullName evidence="8">Proline iminopeptidase</fullName>
        <ecNumber evidence="8">3.4.11.5</ecNumber>
    </recommendedName>
</protein>
<comment type="subcellular location">
    <subcellularLocation>
        <location evidence="2">Cytoplasm</location>
    </subcellularLocation>
</comment>
<comment type="similarity">
    <text evidence="3 8">Belongs to the peptidase S33 family.</text>
</comment>
<accession>A0A813KLF7</accession>
<dbReference type="PANTHER" id="PTHR43722:SF1">
    <property type="entry name" value="PROLINE IMINOPEPTIDASE"/>
    <property type="match status" value="1"/>
</dbReference>
<dbReference type="PRINTS" id="PR00793">
    <property type="entry name" value="PROAMNOPTASE"/>
</dbReference>
<evidence type="ECO:0000259" key="9">
    <source>
        <dbReference type="Pfam" id="PF00561"/>
    </source>
</evidence>
<name>A0A813KLF7_POLGL</name>
<evidence type="ECO:0000313" key="11">
    <source>
        <dbReference type="Proteomes" id="UP000626109"/>
    </source>
</evidence>
<evidence type="ECO:0000256" key="6">
    <source>
        <dbReference type="ARBA" id="ARBA00022670"/>
    </source>
</evidence>
<sequence length="418" mass="46773">VSSVLRARCISARHPPLLGMAACGRSRLLFSTAAQPGRRWQRQNLAAAAAAGSFGLALWAAARCRGRGLSAKAVACEGDGFVPTFQEGGKYAYPRQHPYTGEPRRTLYPHIESFRTGRLTADSIHVLHFEECGNPNGKPVIFLHGGPGSGVKPNARRFFDPAKYRIILMDQRGSGKSTPHACLESNTTWHLVEDIELLRKHLGIERWVVFGGSWGSTLALAYAESHPERVKGLILRGIFMLRRKELLWFYQEGANQVFPEEWEPYEAEIPPAERGDFMAAYHRRLNSDDEAVRLSAAKAWSTWECSTSELFPDQDHAAEGSDPHFALAFSRIENHFFTHGGWFEPEDQLLRNVDRIRHIPTVMVQGRYDMVCPARSAWDLHKAFPEARLTVVPDCGHSGFEPGLLSELVKAADEFAEL</sequence>
<dbReference type="GO" id="GO:0006508">
    <property type="term" value="P:proteolysis"/>
    <property type="evidence" value="ECO:0007669"/>
    <property type="project" value="UniProtKB-KW"/>
</dbReference>
<dbReference type="InterPro" id="IPR000073">
    <property type="entry name" value="AB_hydrolase_1"/>
</dbReference>
<keyword evidence="6 8" id="KW-0645">Protease</keyword>
<dbReference type="Pfam" id="PF00561">
    <property type="entry name" value="Abhydrolase_1"/>
    <property type="match status" value="1"/>
</dbReference>
<dbReference type="PRINTS" id="PR00111">
    <property type="entry name" value="ABHYDROLASE"/>
</dbReference>
<dbReference type="InterPro" id="IPR005944">
    <property type="entry name" value="Pro_iminopeptidase"/>
</dbReference>
<dbReference type="InterPro" id="IPR029058">
    <property type="entry name" value="AB_hydrolase_fold"/>
</dbReference>
<keyword evidence="5" id="KW-0963">Cytoplasm</keyword>
<dbReference type="GO" id="GO:0004177">
    <property type="term" value="F:aminopeptidase activity"/>
    <property type="evidence" value="ECO:0007669"/>
    <property type="project" value="UniProtKB-KW"/>
</dbReference>
<dbReference type="Gene3D" id="3.40.50.1820">
    <property type="entry name" value="alpha/beta hydrolase"/>
    <property type="match status" value="1"/>
</dbReference>
<reference evidence="10" key="1">
    <citation type="submission" date="2021-02" db="EMBL/GenBank/DDBJ databases">
        <authorList>
            <person name="Dougan E. K."/>
            <person name="Rhodes N."/>
            <person name="Thang M."/>
            <person name="Chan C."/>
        </authorList>
    </citation>
    <scope>NUCLEOTIDE SEQUENCE</scope>
</reference>
<organism evidence="10 11">
    <name type="scientific">Polarella glacialis</name>
    <name type="common">Dinoflagellate</name>
    <dbReference type="NCBI Taxonomy" id="89957"/>
    <lineage>
        <taxon>Eukaryota</taxon>
        <taxon>Sar</taxon>
        <taxon>Alveolata</taxon>
        <taxon>Dinophyceae</taxon>
        <taxon>Suessiales</taxon>
        <taxon>Suessiaceae</taxon>
        <taxon>Polarella</taxon>
    </lineage>
</organism>
<dbReference type="AlphaFoldDB" id="A0A813KLF7"/>
<dbReference type="SUPFAM" id="SSF53474">
    <property type="entry name" value="alpha/beta-Hydrolases"/>
    <property type="match status" value="1"/>
</dbReference>
<evidence type="ECO:0000256" key="3">
    <source>
        <dbReference type="ARBA" id="ARBA00010088"/>
    </source>
</evidence>
<dbReference type="NCBIfam" id="TIGR01249">
    <property type="entry name" value="pro_imino_pep_1"/>
    <property type="match status" value="1"/>
</dbReference>
<keyword evidence="4 8" id="KW-0031">Aminopeptidase</keyword>
<dbReference type="InterPro" id="IPR002410">
    <property type="entry name" value="Peptidase_S33"/>
</dbReference>
<keyword evidence="7 8" id="KW-0378">Hydrolase</keyword>
<dbReference type="Proteomes" id="UP000626109">
    <property type="component" value="Unassembled WGS sequence"/>
</dbReference>
<feature type="non-terminal residue" evidence="10">
    <location>
        <position position="418"/>
    </location>
</feature>
<evidence type="ECO:0000256" key="2">
    <source>
        <dbReference type="ARBA" id="ARBA00004496"/>
    </source>
</evidence>
<evidence type="ECO:0000256" key="8">
    <source>
        <dbReference type="RuleBase" id="RU003421"/>
    </source>
</evidence>
<dbReference type="EMBL" id="CAJNNW010030054">
    <property type="protein sequence ID" value="CAE8702286.1"/>
    <property type="molecule type" value="Genomic_DNA"/>
</dbReference>
<evidence type="ECO:0000256" key="4">
    <source>
        <dbReference type="ARBA" id="ARBA00022438"/>
    </source>
</evidence>
<proteinExistence type="inferred from homology"/>
<dbReference type="GO" id="GO:0005737">
    <property type="term" value="C:cytoplasm"/>
    <property type="evidence" value="ECO:0007669"/>
    <property type="project" value="UniProtKB-SubCell"/>
</dbReference>
<feature type="domain" description="AB hydrolase-1" evidence="9">
    <location>
        <begin position="138"/>
        <end position="401"/>
    </location>
</feature>
<gene>
    <name evidence="10" type="ORF">PGLA2088_LOCUS32372</name>
</gene>
<dbReference type="EC" id="3.4.11.5" evidence="8"/>
<evidence type="ECO:0000256" key="7">
    <source>
        <dbReference type="ARBA" id="ARBA00022801"/>
    </source>
</evidence>
<evidence type="ECO:0000313" key="10">
    <source>
        <dbReference type="EMBL" id="CAE8702286.1"/>
    </source>
</evidence>
<comment type="catalytic activity">
    <reaction evidence="1 8">
        <text>Release of N-terminal proline from a peptide.</text>
        <dbReference type="EC" id="3.4.11.5"/>
    </reaction>
</comment>
<evidence type="ECO:0000256" key="5">
    <source>
        <dbReference type="ARBA" id="ARBA00022490"/>
    </source>
</evidence>
<dbReference type="PANTHER" id="PTHR43722">
    <property type="entry name" value="PROLINE IMINOPEPTIDASE"/>
    <property type="match status" value="1"/>
</dbReference>
<evidence type="ECO:0000256" key="1">
    <source>
        <dbReference type="ARBA" id="ARBA00001585"/>
    </source>
</evidence>